<dbReference type="PANTHER" id="PTHR11070:SF17">
    <property type="entry name" value="DNA HELICASE IV"/>
    <property type="match status" value="1"/>
</dbReference>
<name>A0A433HPG5_9BACI</name>
<dbReference type="GO" id="GO:0016787">
    <property type="term" value="F:hydrolase activity"/>
    <property type="evidence" value="ECO:0007669"/>
    <property type="project" value="UniProtKB-UniRule"/>
</dbReference>
<dbReference type="Pfam" id="PF00580">
    <property type="entry name" value="UvrD-helicase"/>
    <property type="match status" value="1"/>
</dbReference>
<reference evidence="7 8" key="1">
    <citation type="submission" date="2018-12" db="EMBL/GenBank/DDBJ databases">
        <title>Bacillus chawlae sp. nov., Bacillus glennii sp. nov., and Bacillus saganii sp. nov. Isolated from the Vehicle Assembly Building at Kennedy Space Center where the Viking Spacecraft were Assembled.</title>
        <authorList>
            <person name="Seuylemezian A."/>
            <person name="Vaishampayan P."/>
        </authorList>
    </citation>
    <scope>NUCLEOTIDE SEQUENCE [LARGE SCALE GENOMIC DNA]</scope>
    <source>
        <strain evidence="7 8">L5</strain>
    </source>
</reference>
<dbReference type="InterPro" id="IPR027417">
    <property type="entry name" value="P-loop_NTPase"/>
</dbReference>
<accession>A0A433HPG5</accession>
<dbReference type="PROSITE" id="PS51198">
    <property type="entry name" value="UVRD_HELICASE_ATP_BIND"/>
    <property type="match status" value="1"/>
</dbReference>
<keyword evidence="4 5" id="KW-0067">ATP-binding</keyword>
<keyword evidence="8" id="KW-1185">Reference proteome</keyword>
<dbReference type="PANTHER" id="PTHR11070">
    <property type="entry name" value="UVRD / RECB / PCRA DNA HELICASE FAMILY MEMBER"/>
    <property type="match status" value="1"/>
</dbReference>
<comment type="caution">
    <text evidence="7">The sequence shown here is derived from an EMBL/GenBank/DDBJ whole genome shotgun (WGS) entry which is preliminary data.</text>
</comment>
<dbReference type="Gene3D" id="3.40.50.300">
    <property type="entry name" value="P-loop containing nucleotide triphosphate hydrolases"/>
    <property type="match status" value="3"/>
</dbReference>
<evidence type="ECO:0000259" key="6">
    <source>
        <dbReference type="PROSITE" id="PS51198"/>
    </source>
</evidence>
<gene>
    <name evidence="7" type="ORF">ELQ35_07550</name>
</gene>
<dbReference type="InterPro" id="IPR014016">
    <property type="entry name" value="UvrD-like_ATP-bd"/>
</dbReference>
<evidence type="ECO:0000256" key="3">
    <source>
        <dbReference type="ARBA" id="ARBA00022806"/>
    </source>
</evidence>
<dbReference type="GO" id="GO:0000725">
    <property type="term" value="P:recombinational repair"/>
    <property type="evidence" value="ECO:0007669"/>
    <property type="project" value="TreeGrafter"/>
</dbReference>
<dbReference type="GO" id="GO:0003677">
    <property type="term" value="F:DNA binding"/>
    <property type="evidence" value="ECO:0007669"/>
    <property type="project" value="InterPro"/>
</dbReference>
<dbReference type="InterPro" id="IPR000212">
    <property type="entry name" value="DNA_helicase_UvrD/REP"/>
</dbReference>
<feature type="domain" description="UvrD-like helicase ATP-binding" evidence="6">
    <location>
        <begin position="212"/>
        <end position="608"/>
    </location>
</feature>
<dbReference type="Proteomes" id="UP000267430">
    <property type="component" value="Unassembled WGS sequence"/>
</dbReference>
<proteinExistence type="predicted"/>
<feature type="binding site" evidence="5">
    <location>
        <begin position="233"/>
        <end position="240"/>
    </location>
    <ligand>
        <name>ATP</name>
        <dbReference type="ChEBI" id="CHEBI:30616"/>
    </ligand>
</feature>
<organism evidence="7 8">
    <name type="scientific">Peribacillus cavernae</name>
    <dbReference type="NCBI Taxonomy" id="1674310"/>
    <lineage>
        <taxon>Bacteria</taxon>
        <taxon>Bacillati</taxon>
        <taxon>Bacillota</taxon>
        <taxon>Bacilli</taxon>
        <taxon>Bacillales</taxon>
        <taxon>Bacillaceae</taxon>
        <taxon>Peribacillus</taxon>
    </lineage>
</organism>
<dbReference type="GO" id="GO:0005524">
    <property type="term" value="F:ATP binding"/>
    <property type="evidence" value="ECO:0007669"/>
    <property type="project" value="UniProtKB-UniRule"/>
</dbReference>
<evidence type="ECO:0000313" key="7">
    <source>
        <dbReference type="EMBL" id="RUQ30193.1"/>
    </source>
</evidence>
<dbReference type="OrthoDB" id="9787585at2"/>
<keyword evidence="1 5" id="KW-0547">Nucleotide-binding</keyword>
<evidence type="ECO:0000256" key="1">
    <source>
        <dbReference type="ARBA" id="ARBA00022741"/>
    </source>
</evidence>
<keyword evidence="2 5" id="KW-0378">Hydrolase</keyword>
<evidence type="ECO:0000313" key="8">
    <source>
        <dbReference type="Proteomes" id="UP000267430"/>
    </source>
</evidence>
<dbReference type="AlphaFoldDB" id="A0A433HPG5"/>
<sequence>MGNWEKEIATEQNRANEVAAKITKAAAAIQQVIGNANTDIKSIRKHFWDDVTVNLDNADEIGETYTSIKQQSELLNERERRQNHSFNRIQLLKRLNNSPYFGRIDFIEHGESETEKIYIGICSFYDEETESFLVYDWRAPISSVYYDYPLGPAAYEAPYGKISGTLELKRQYIIRNGEITSVFDTGVTIGDELLQEVLGGQADSQMKSIVATIQKEQNLIIRNDKSRLLIVQGAAGSGKTSAALQRVAYLLYRYRVKLTADNILLFSPNPLFNSYVANVLPELGEENMQQTTFQQYLLQMLGREFDVEDAFIQMEYVLTAVGQPGYDTRLNGISFKSSLEFMEMIEGYLEELMKSGMIFTDIKFLGRVLISSQSIYDYFYGLGATRPISNRMKLVSEWLRKELRRYERQEVKKSWVEEEMQYLDKEDYLKSYQKVSNEKRMKEDTFDDIEREQEVLAAFIVKRRFRPLYKKVKEFAFLDAAELYRRLFEKEASAADWKKICHETIANLDDGELLYEDAAPFLFFKEQVEGFKTNTLIRHVFIDEAQDYSPFQFAFIKKIFPRSKLTVLGDSNQTIFAQGNEVGLEVVASLFMEEETEKITLTRSYRSTLQIVEFTRKMIEGGDEIEPFNRKGNKPVVLQVNDEQDTADCIAETIKGLQAQGHHTIAIICKTASESREAYLELKERLSLKLIGTGKTDYEAGIVVIPSYLAKGIEFDAVVIYDGSKKSYGLESERRLFYTVCTRAMHELYICSKGEISPFVAETPANLYEQRTWKESFHSRKSK</sequence>
<protein>
    <submittedName>
        <fullName evidence="7">Helicase</fullName>
    </submittedName>
</protein>
<dbReference type="Pfam" id="PF13538">
    <property type="entry name" value="UvrD_C_2"/>
    <property type="match status" value="1"/>
</dbReference>
<dbReference type="InterPro" id="IPR048228">
    <property type="entry name" value="HelD_bacillota"/>
</dbReference>
<evidence type="ECO:0000256" key="4">
    <source>
        <dbReference type="ARBA" id="ARBA00022840"/>
    </source>
</evidence>
<dbReference type="NCBIfam" id="NF041464">
    <property type="entry name" value="HelD_BACSU"/>
    <property type="match status" value="1"/>
</dbReference>
<dbReference type="SUPFAM" id="SSF52540">
    <property type="entry name" value="P-loop containing nucleoside triphosphate hydrolases"/>
    <property type="match status" value="1"/>
</dbReference>
<evidence type="ECO:0000256" key="2">
    <source>
        <dbReference type="ARBA" id="ARBA00022801"/>
    </source>
</evidence>
<dbReference type="RefSeq" id="WP_126864215.1">
    <property type="nucleotide sequence ID" value="NZ_JAUSTX010000001.1"/>
</dbReference>
<dbReference type="GO" id="GO:0043138">
    <property type="term" value="F:3'-5' DNA helicase activity"/>
    <property type="evidence" value="ECO:0007669"/>
    <property type="project" value="TreeGrafter"/>
</dbReference>
<dbReference type="EMBL" id="RYZZ01000007">
    <property type="protein sequence ID" value="RUQ30193.1"/>
    <property type="molecule type" value="Genomic_DNA"/>
</dbReference>
<evidence type="ECO:0000256" key="5">
    <source>
        <dbReference type="PROSITE-ProRule" id="PRU00560"/>
    </source>
</evidence>
<dbReference type="InterPro" id="IPR027785">
    <property type="entry name" value="UvrD-like_helicase_C"/>
</dbReference>
<dbReference type="GO" id="GO:0005829">
    <property type="term" value="C:cytosol"/>
    <property type="evidence" value="ECO:0007669"/>
    <property type="project" value="TreeGrafter"/>
</dbReference>
<keyword evidence="3 5" id="KW-0347">Helicase</keyword>